<reference evidence="1" key="1">
    <citation type="submission" date="2021-01" db="EMBL/GenBank/DDBJ databases">
        <title>Whole genome shotgun sequence of Virgisporangium aurantiacum NBRC 16421.</title>
        <authorList>
            <person name="Komaki H."/>
            <person name="Tamura T."/>
        </authorList>
    </citation>
    <scope>NUCLEOTIDE SEQUENCE</scope>
    <source>
        <strain evidence="1">NBRC 16421</strain>
    </source>
</reference>
<evidence type="ECO:0000313" key="2">
    <source>
        <dbReference type="Proteomes" id="UP000612585"/>
    </source>
</evidence>
<comment type="caution">
    <text evidence="1">The sequence shown here is derived from an EMBL/GenBank/DDBJ whole genome shotgun (WGS) entry which is preliminary data.</text>
</comment>
<proteinExistence type="predicted"/>
<organism evidence="1 2">
    <name type="scientific">Virgisporangium aurantiacum</name>
    <dbReference type="NCBI Taxonomy" id="175570"/>
    <lineage>
        <taxon>Bacteria</taxon>
        <taxon>Bacillati</taxon>
        <taxon>Actinomycetota</taxon>
        <taxon>Actinomycetes</taxon>
        <taxon>Micromonosporales</taxon>
        <taxon>Micromonosporaceae</taxon>
        <taxon>Virgisporangium</taxon>
    </lineage>
</organism>
<gene>
    <name evidence="1" type="ORF">Vau01_030530</name>
</gene>
<keyword evidence="2" id="KW-1185">Reference proteome</keyword>
<protein>
    <submittedName>
        <fullName evidence="1">Uncharacterized protein</fullName>
    </submittedName>
</protein>
<name>A0A8J3Z392_9ACTN</name>
<sequence>MTERVTDRRYRRVVRRAFREVTFYRSQCAAAGRLLDEPVPTPTAAVPDPPYELCPFRRPWRPDRDLPLWTPDPRQLVGALRIAGLLPAAGTVVEVRRALVDLPRLTRRVRYAVLLGADAVAADRCGTNAATLDAVRAPVLLVGPVDWPDPVTVPRVDLARVADGSAPPGPLLLHDPTLGYLGARHPDCGGLHLDINVVHAAERDGRLAFSLLRRRRPTLLAMVPPGAGNLRLATCARHRTPVLEPVSPSDSPPG</sequence>
<dbReference type="EMBL" id="BOPG01000019">
    <property type="protein sequence ID" value="GIJ55537.1"/>
    <property type="molecule type" value="Genomic_DNA"/>
</dbReference>
<dbReference type="RefSeq" id="WP_203992490.1">
    <property type="nucleotide sequence ID" value="NZ_BOPG01000019.1"/>
</dbReference>
<accession>A0A8J3Z392</accession>
<evidence type="ECO:0000313" key="1">
    <source>
        <dbReference type="EMBL" id="GIJ55537.1"/>
    </source>
</evidence>
<dbReference type="AlphaFoldDB" id="A0A8J3Z392"/>
<dbReference type="Proteomes" id="UP000612585">
    <property type="component" value="Unassembled WGS sequence"/>
</dbReference>